<evidence type="ECO:0000256" key="4">
    <source>
        <dbReference type="ARBA" id="ARBA00022989"/>
    </source>
</evidence>
<evidence type="ECO:0000256" key="3">
    <source>
        <dbReference type="ARBA" id="ARBA00022692"/>
    </source>
</evidence>
<dbReference type="InterPro" id="IPR027022">
    <property type="entry name" value="ABC_permease_BceB-typ"/>
</dbReference>
<dbReference type="EMBL" id="JAGSOJ010000004">
    <property type="protein sequence ID" value="MCM1991832.1"/>
    <property type="molecule type" value="Genomic_DNA"/>
</dbReference>
<evidence type="ECO:0000256" key="1">
    <source>
        <dbReference type="ARBA" id="ARBA00004651"/>
    </source>
</evidence>
<evidence type="ECO:0000313" key="9">
    <source>
        <dbReference type="Proteomes" id="UP001056429"/>
    </source>
</evidence>
<evidence type="ECO:0000259" key="7">
    <source>
        <dbReference type="Pfam" id="PF02687"/>
    </source>
</evidence>
<feature type="transmembrane region" description="Helical" evidence="6">
    <location>
        <begin position="54"/>
        <end position="79"/>
    </location>
</feature>
<name>A0A9J6P8S6_9CLOT</name>
<dbReference type="AlphaFoldDB" id="A0A9J6P8S6"/>
<proteinExistence type="inferred from homology"/>
<feature type="transmembrane region" description="Helical" evidence="6">
    <location>
        <begin position="146"/>
        <end position="170"/>
    </location>
</feature>
<keyword evidence="2 6" id="KW-1003">Cell membrane</keyword>
<dbReference type="Pfam" id="PF02687">
    <property type="entry name" value="FtsX"/>
    <property type="match status" value="1"/>
</dbReference>
<feature type="transmembrane region" description="Helical" evidence="6">
    <location>
        <begin position="636"/>
        <end position="659"/>
    </location>
</feature>
<dbReference type="RefSeq" id="WP_250860968.1">
    <property type="nucleotide sequence ID" value="NZ_JAGSOJ010000004.1"/>
</dbReference>
<evidence type="ECO:0000256" key="5">
    <source>
        <dbReference type="ARBA" id="ARBA00023136"/>
    </source>
</evidence>
<dbReference type="PANTHER" id="PTHR46795">
    <property type="entry name" value="ABC TRANSPORTER PERMEASE-RELATED-RELATED"/>
    <property type="match status" value="1"/>
</dbReference>
<feature type="domain" description="ABC3 transporter permease C-terminal" evidence="7">
    <location>
        <begin position="58"/>
        <end position="178"/>
    </location>
</feature>
<dbReference type="GO" id="GO:0005886">
    <property type="term" value="C:plasma membrane"/>
    <property type="evidence" value="ECO:0007669"/>
    <property type="project" value="UniProtKB-SubCell"/>
</dbReference>
<keyword evidence="9" id="KW-1185">Reference proteome</keyword>
<keyword evidence="6" id="KW-0813">Transport</keyword>
<comment type="caution">
    <text evidence="8">The sequence shown here is derived from an EMBL/GenBank/DDBJ whole genome shotgun (WGS) entry which is preliminary data.</text>
</comment>
<sequence length="665" mass="77005">MYAKLSIRNGKRSIKDYLIFFITLVISFSLMYSFNALSFEPQIKNLTINIKAFSYTMIIVSVIMAFAMGFLISYVSKFIMNRRKREFGIYLILGMEQRNVAIMFLIESIIIGALALLVGVFIGVYLTQVFASIVTNMFHVPMDIHFSISLEAIYITTIFFILIYLFVTLLNYRTLYKIKLYDLLNDYKRNEEIKIKNFKVYLLIAILSVIMIVLGYYWAAIKLSKLIDMLIILGLSIVGTYGVYISFGTFILFLKNRFKKFKYKGSNLFLTNQIISKVNTNGFVMGTMAILLSITIGAFLMGFTFSEEIQNSIEAEYPYDIMITAKRSDIDYKNVYEFVEKSEFELEKYIEVKLFSLDSKISKDIINKENLNHIKKRYDKDCISIMAYSDYNNLRQLLGLKKVSLMNDEFIIHSNQDYLKENISEYIKSNPSIQVNGIKLKSDEQKFYDEHIGQSGGFAGYDITVIVPDKVCKGLEVKDSSFLANYNRKISKEFDLKLRIFISDWFKSKYNQDKYEEGIGRAWMAWTRVSEVERSYTVSATYSFVALYLGIIFLIICCTVLALQQLMDSSEHKYRFDILRKLGMENRDINILVLKQVGIYFAIPLILPIIHIVVFSEILSKAYFSFILTENAVGKGFLISFGLFCFIYVSYFIATVVGFKNNIEN</sequence>
<dbReference type="InterPro" id="IPR052536">
    <property type="entry name" value="ABC-4_Integral_Memb_Prot"/>
</dbReference>
<keyword evidence="3 6" id="KW-0812">Transmembrane</keyword>
<organism evidence="8 9">
    <name type="scientific">Oceanirhabdus seepicola</name>
    <dbReference type="NCBI Taxonomy" id="2828781"/>
    <lineage>
        <taxon>Bacteria</taxon>
        <taxon>Bacillati</taxon>
        <taxon>Bacillota</taxon>
        <taxon>Clostridia</taxon>
        <taxon>Eubacteriales</taxon>
        <taxon>Clostridiaceae</taxon>
        <taxon>Oceanirhabdus</taxon>
    </lineage>
</organism>
<feature type="transmembrane region" description="Helical" evidence="6">
    <location>
        <begin position="597"/>
        <end position="616"/>
    </location>
</feature>
<feature type="transmembrane region" description="Helical" evidence="6">
    <location>
        <begin position="230"/>
        <end position="254"/>
    </location>
</feature>
<dbReference type="Proteomes" id="UP001056429">
    <property type="component" value="Unassembled WGS sequence"/>
</dbReference>
<evidence type="ECO:0000313" key="8">
    <source>
        <dbReference type="EMBL" id="MCM1991832.1"/>
    </source>
</evidence>
<feature type="transmembrane region" description="Helical" evidence="6">
    <location>
        <begin position="542"/>
        <end position="563"/>
    </location>
</feature>
<feature type="transmembrane region" description="Helical" evidence="6">
    <location>
        <begin position="100"/>
        <end position="126"/>
    </location>
</feature>
<evidence type="ECO:0000256" key="6">
    <source>
        <dbReference type="PIRNR" id="PIRNR018968"/>
    </source>
</evidence>
<gene>
    <name evidence="8" type="ORF">KDK92_19000</name>
</gene>
<dbReference type="GO" id="GO:0055085">
    <property type="term" value="P:transmembrane transport"/>
    <property type="evidence" value="ECO:0007669"/>
    <property type="project" value="UniProtKB-UniRule"/>
</dbReference>
<comment type="similarity">
    <text evidence="6">Belongs to the ABC-4 integral membrane protein family.</text>
</comment>
<feature type="transmembrane region" description="Helical" evidence="6">
    <location>
        <begin position="283"/>
        <end position="305"/>
    </location>
</feature>
<dbReference type="PANTHER" id="PTHR46795:SF3">
    <property type="entry name" value="ABC TRANSPORTER PERMEASE"/>
    <property type="match status" value="1"/>
</dbReference>
<reference evidence="8" key="2">
    <citation type="submission" date="2021-04" db="EMBL/GenBank/DDBJ databases">
        <authorList>
            <person name="Dong X."/>
        </authorList>
    </citation>
    <scope>NUCLEOTIDE SEQUENCE</scope>
    <source>
        <strain evidence="8">ZWT</strain>
    </source>
</reference>
<feature type="transmembrane region" description="Helical" evidence="6">
    <location>
        <begin position="17"/>
        <end position="34"/>
    </location>
</feature>
<feature type="transmembrane region" description="Helical" evidence="6">
    <location>
        <begin position="198"/>
        <end position="218"/>
    </location>
</feature>
<dbReference type="PIRSF" id="PIRSF018968">
    <property type="entry name" value="ABC_permease_BceB"/>
    <property type="match status" value="1"/>
</dbReference>
<accession>A0A9J6P8S6</accession>
<reference evidence="8" key="1">
    <citation type="journal article" date="2021" name="mSystems">
        <title>Bacteria and Archaea Synergistically Convert Glycine Betaine to Biogenic Methane in the Formosa Cold Seep of the South China Sea.</title>
        <authorList>
            <person name="Li L."/>
            <person name="Zhang W."/>
            <person name="Zhang S."/>
            <person name="Song L."/>
            <person name="Sun Q."/>
            <person name="Zhang H."/>
            <person name="Xiang H."/>
            <person name="Dong X."/>
        </authorList>
    </citation>
    <scope>NUCLEOTIDE SEQUENCE</scope>
    <source>
        <strain evidence="8">ZWT</strain>
    </source>
</reference>
<keyword evidence="5 6" id="KW-0472">Membrane</keyword>
<dbReference type="InterPro" id="IPR003838">
    <property type="entry name" value="ABC3_permease_C"/>
</dbReference>
<keyword evidence="4 6" id="KW-1133">Transmembrane helix</keyword>
<protein>
    <submittedName>
        <fullName evidence="8">ABC transporter permease</fullName>
    </submittedName>
</protein>
<comment type="subcellular location">
    <subcellularLocation>
        <location evidence="1 6">Cell membrane</location>
        <topology evidence="1 6">Multi-pass membrane protein</topology>
    </subcellularLocation>
</comment>
<evidence type="ECO:0000256" key="2">
    <source>
        <dbReference type="ARBA" id="ARBA00022475"/>
    </source>
</evidence>